<dbReference type="PANTHER" id="PTHR38113">
    <property type="match status" value="1"/>
</dbReference>
<dbReference type="EMBL" id="JAGIXG020000027">
    <property type="protein sequence ID" value="KAI6780872.1"/>
    <property type="molecule type" value="Genomic_DNA"/>
</dbReference>
<feature type="region of interest" description="Disordered" evidence="1">
    <location>
        <begin position="1"/>
        <end position="47"/>
    </location>
</feature>
<evidence type="ECO:0000256" key="1">
    <source>
        <dbReference type="SAM" id="MobiDB-lite"/>
    </source>
</evidence>
<evidence type="ECO:0000259" key="2">
    <source>
        <dbReference type="Pfam" id="PF10056"/>
    </source>
</evidence>
<dbReference type="Pfam" id="PF10056">
    <property type="entry name" value="DUF2293"/>
    <property type="match status" value="1"/>
</dbReference>
<reference evidence="3" key="1">
    <citation type="journal article" date="2021" name="J Fungi (Basel)">
        <title>Genomic and Metabolomic Analyses of the Marine Fungus Emericellopsis cladophorae: Insights into Saltwater Adaptability Mechanisms and Its Biosynthetic Potential.</title>
        <authorList>
            <person name="Goncalves M.F.M."/>
            <person name="Hilario S."/>
            <person name="Van de Peer Y."/>
            <person name="Esteves A.C."/>
            <person name="Alves A."/>
        </authorList>
    </citation>
    <scope>NUCLEOTIDE SEQUENCE</scope>
    <source>
        <strain evidence="3">MUM 19.33</strain>
    </source>
</reference>
<keyword evidence="4" id="KW-1185">Reference proteome</keyword>
<comment type="caution">
    <text evidence="3">The sequence shown here is derived from an EMBL/GenBank/DDBJ whole genome shotgun (WGS) entry which is preliminary data.</text>
</comment>
<feature type="compositionally biased region" description="Basic and acidic residues" evidence="1">
    <location>
        <begin position="346"/>
        <end position="359"/>
    </location>
</feature>
<feature type="domain" description="DUF2293" evidence="2">
    <location>
        <begin position="172"/>
        <end position="259"/>
    </location>
</feature>
<feature type="compositionally biased region" description="Basic residues" evidence="1">
    <location>
        <begin position="333"/>
        <end position="345"/>
    </location>
</feature>
<dbReference type="GeneID" id="75833827"/>
<feature type="region of interest" description="Disordered" evidence="1">
    <location>
        <begin position="453"/>
        <end position="473"/>
    </location>
</feature>
<proteinExistence type="predicted"/>
<accession>A0A9Q0BCJ2</accession>
<dbReference type="Proteomes" id="UP001055219">
    <property type="component" value="Unassembled WGS sequence"/>
</dbReference>
<organism evidence="3 4">
    <name type="scientific">Emericellopsis cladophorae</name>
    <dbReference type="NCBI Taxonomy" id="2686198"/>
    <lineage>
        <taxon>Eukaryota</taxon>
        <taxon>Fungi</taxon>
        <taxon>Dikarya</taxon>
        <taxon>Ascomycota</taxon>
        <taxon>Pezizomycotina</taxon>
        <taxon>Sordariomycetes</taxon>
        <taxon>Hypocreomycetidae</taxon>
        <taxon>Hypocreales</taxon>
        <taxon>Bionectriaceae</taxon>
        <taxon>Emericellopsis</taxon>
    </lineage>
</organism>
<evidence type="ECO:0000313" key="3">
    <source>
        <dbReference type="EMBL" id="KAI6780872.1"/>
    </source>
</evidence>
<dbReference type="OrthoDB" id="5288828at2759"/>
<dbReference type="InterPro" id="IPR018744">
    <property type="entry name" value="DUF2293"/>
</dbReference>
<feature type="region of interest" description="Disordered" evidence="1">
    <location>
        <begin position="279"/>
        <end position="383"/>
    </location>
</feature>
<name>A0A9Q0BCJ2_9HYPO</name>
<feature type="compositionally biased region" description="Acidic residues" evidence="1">
    <location>
        <begin position="282"/>
        <end position="300"/>
    </location>
</feature>
<reference evidence="3" key="2">
    <citation type="submission" date="2022-07" db="EMBL/GenBank/DDBJ databases">
        <authorList>
            <person name="Goncalves M.F.M."/>
            <person name="Hilario S."/>
            <person name="Van De Peer Y."/>
            <person name="Esteves A.C."/>
            <person name="Alves A."/>
        </authorList>
    </citation>
    <scope>NUCLEOTIDE SEQUENCE</scope>
    <source>
        <strain evidence="3">MUM 19.33</strain>
    </source>
</reference>
<gene>
    <name evidence="3" type="ORF">J7T54_007352</name>
</gene>
<sequence>MGKGSKKRPQKAAAGPKDRHKRHARLLQDPQAPLPANLVARPDVPKANSKHHSYFEFVENEDKKKKLEFQVTTKKTPPPGFEFVPLGHPALTNACKELSREKDAMIFIDAKERDPKNLSHHIYRTGHHVRQAIADEARTTLENYPAAFQAVDGPEPLPKTQDEYTAQVNSVMLDLFPRIPHTDRQAIIIHAFNLSAQGQAQKPVGLVTEIPLSRRVQLAVLAHIRHNHTRYDKLLRETNWETARKVVESLCLDILVKWRGDEETGRDQLDEILREVVVISDSDSEESDDEEHGDTEDSSADDAKGKTAMAGPSQPGAEPRPPVQQQQQTARPPARKQAQRGFKRYRAWEEAIERSRGDDDALVPLPPPREPSVGQPLASPGHTATHVSAGMVPQPNGFVSRPHPHHPPGPVVREQVRYHDPQRATPGRSRHVTPVTDRLQDMLVRSIEPVSPNSVQPSFVRTVPPRHQPSPVGASMHHPIVISSPIQEGPASRPFYVERRVVTDRPPHEQAYAGEPFGLQPAPRLHPPMQQPLFPSRGYDAPRLSLLRLVLTWFTIVKQAHDIPSPCSRDSNIQRAKLILGKPALDWRLRKCFARPDTL</sequence>
<dbReference type="RefSeq" id="XP_051361728.1">
    <property type="nucleotide sequence ID" value="XM_051507044.1"/>
</dbReference>
<feature type="compositionally biased region" description="Basic residues" evidence="1">
    <location>
        <begin position="1"/>
        <end position="10"/>
    </location>
</feature>
<dbReference type="AlphaFoldDB" id="A0A9Q0BCJ2"/>
<evidence type="ECO:0000313" key="4">
    <source>
        <dbReference type="Proteomes" id="UP001055219"/>
    </source>
</evidence>
<feature type="compositionally biased region" description="Low complexity" evidence="1">
    <location>
        <begin position="323"/>
        <end position="332"/>
    </location>
</feature>
<protein>
    <recommendedName>
        <fullName evidence="2">DUF2293 domain-containing protein</fullName>
    </recommendedName>
</protein>
<dbReference type="PANTHER" id="PTHR38113:SF1">
    <property type="entry name" value="DUF2293 DOMAIN-CONTAINING PROTEIN"/>
    <property type="match status" value="1"/>
</dbReference>